<evidence type="ECO:0000313" key="4">
    <source>
        <dbReference type="EMBL" id="KAG0665457.1"/>
    </source>
</evidence>
<dbReference type="PANTHER" id="PTHR24006:SF904">
    <property type="entry name" value="UBIQUITIN CARBOXYL-TERMINAL HYDROLASE 16"/>
    <property type="match status" value="1"/>
</dbReference>
<comment type="similarity">
    <text evidence="1">Belongs to the peptidase C19 family.</text>
</comment>
<keyword evidence="2" id="KW-0812">Transmembrane</keyword>
<dbReference type="Proteomes" id="UP000750334">
    <property type="component" value="Unassembled WGS sequence"/>
</dbReference>
<comment type="catalytic activity">
    <reaction evidence="1">
        <text>Thiol-dependent hydrolysis of ester, thioester, amide, peptide and isopeptide bonds formed by the C-terminal Gly of ubiquitin (a 76-residue protein attached to proteins as an intracellular targeting signal).</text>
        <dbReference type="EC" id="3.4.19.12"/>
    </reaction>
</comment>
<protein>
    <recommendedName>
        <fullName evidence="1">Ubiquitin carboxyl-terminal hydrolase</fullName>
        <ecNumber evidence="1">3.4.19.12</ecNumber>
    </recommendedName>
</protein>
<sequence>MSLKTSNIISNLFGLSDNSQRKIYYGLGLSVSLYILFPSLHSIFQKLLSQGEFKNSDGRNDRKTTGFVNSANDCYANSSIQALVSLDHLTEYLNKVLKDVCTKDDTLGQLKRDFPMHFMLADILQKLQKPISESETISIKTVKQTLEYIFKVKISREQNDAQEFTNAVLESLKQEYEVFSKTSESRLSFPFQGKIGTQLVCLNCHGTSEMKEQEFLIYQTVAPQKYSTTLKSLLSEDQTDIVSDYKCLRCLTRTILANEKATTNNQQSVHLDYLTKNYESLLINSDIPEEVMNYIKMYNKNGCVPYTKGSQVIKRSVVVNSPNELIIHISRSMFNGSSTTRNGCRVSFDETIELPEQQIQDNKCVSIKKISYRLRSVVKHTGTHYQGHYQCFRHKPNLVRDKETAKIVNLSPTVMLPPDQVGMPLTKIDKKKYKRIKSVVTKNFWKISDSSVEETNVNSVMNETKYVYMLYYERV</sequence>
<dbReference type="SUPFAM" id="SSF54001">
    <property type="entry name" value="Cysteine proteinases"/>
    <property type="match status" value="1"/>
</dbReference>
<evidence type="ECO:0000256" key="2">
    <source>
        <dbReference type="SAM" id="Phobius"/>
    </source>
</evidence>
<name>A0A9P6W6V3_MAUEX</name>
<gene>
    <name evidence="4" type="ORF">C6P45_000454</name>
</gene>
<dbReference type="CDD" id="cd02662">
    <property type="entry name" value="Peptidase_C19F"/>
    <property type="match status" value="1"/>
</dbReference>
<dbReference type="Pfam" id="PF00443">
    <property type="entry name" value="UCH"/>
    <property type="match status" value="1"/>
</dbReference>
<accession>A0A9P6W6V3</accession>
<dbReference type="InterPro" id="IPR038765">
    <property type="entry name" value="Papain-like_cys_pep_sf"/>
</dbReference>
<evidence type="ECO:0000259" key="3">
    <source>
        <dbReference type="PROSITE" id="PS50235"/>
    </source>
</evidence>
<dbReference type="GO" id="GO:0005829">
    <property type="term" value="C:cytosol"/>
    <property type="evidence" value="ECO:0007669"/>
    <property type="project" value="TreeGrafter"/>
</dbReference>
<feature type="domain" description="USP" evidence="3">
    <location>
        <begin position="65"/>
        <end position="475"/>
    </location>
</feature>
<dbReference type="GO" id="GO:0016579">
    <property type="term" value="P:protein deubiquitination"/>
    <property type="evidence" value="ECO:0007669"/>
    <property type="project" value="InterPro"/>
</dbReference>
<dbReference type="InterPro" id="IPR018200">
    <property type="entry name" value="USP_CS"/>
</dbReference>
<keyword evidence="1" id="KW-0645">Protease</keyword>
<keyword evidence="2" id="KW-0472">Membrane</keyword>
<dbReference type="InterPro" id="IPR028889">
    <property type="entry name" value="USP"/>
</dbReference>
<dbReference type="AlphaFoldDB" id="A0A9P6W6V3"/>
<keyword evidence="1" id="KW-0833">Ubl conjugation pathway</keyword>
<dbReference type="GO" id="GO:0005634">
    <property type="term" value="C:nucleus"/>
    <property type="evidence" value="ECO:0007669"/>
    <property type="project" value="TreeGrafter"/>
</dbReference>
<proteinExistence type="inferred from homology"/>
<keyword evidence="1" id="KW-0378">Hydrolase</keyword>
<dbReference type="PROSITE" id="PS50235">
    <property type="entry name" value="USP_3"/>
    <property type="match status" value="1"/>
</dbReference>
<organism evidence="4 5">
    <name type="scientific">Maudiozyma exigua</name>
    <name type="common">Yeast</name>
    <name type="synonym">Kazachstania exigua</name>
    <dbReference type="NCBI Taxonomy" id="34358"/>
    <lineage>
        <taxon>Eukaryota</taxon>
        <taxon>Fungi</taxon>
        <taxon>Dikarya</taxon>
        <taxon>Ascomycota</taxon>
        <taxon>Saccharomycotina</taxon>
        <taxon>Saccharomycetes</taxon>
        <taxon>Saccharomycetales</taxon>
        <taxon>Saccharomycetaceae</taxon>
        <taxon>Maudiozyma</taxon>
    </lineage>
</organism>
<dbReference type="InterPro" id="IPR050164">
    <property type="entry name" value="Peptidase_C19"/>
</dbReference>
<dbReference type="EMBL" id="PUHR01000112">
    <property type="protein sequence ID" value="KAG0665457.1"/>
    <property type="molecule type" value="Genomic_DNA"/>
</dbReference>
<dbReference type="PANTHER" id="PTHR24006">
    <property type="entry name" value="UBIQUITIN CARBOXYL-TERMINAL HYDROLASE"/>
    <property type="match status" value="1"/>
</dbReference>
<keyword evidence="1" id="KW-0788">Thiol protease</keyword>
<dbReference type="GO" id="GO:0006508">
    <property type="term" value="P:proteolysis"/>
    <property type="evidence" value="ECO:0007669"/>
    <property type="project" value="UniProtKB-KW"/>
</dbReference>
<dbReference type="Gene3D" id="3.90.70.10">
    <property type="entry name" value="Cysteine proteinases"/>
    <property type="match status" value="1"/>
</dbReference>
<comment type="caution">
    <text evidence="4">The sequence shown here is derived from an EMBL/GenBank/DDBJ whole genome shotgun (WGS) entry which is preliminary data.</text>
</comment>
<evidence type="ECO:0000256" key="1">
    <source>
        <dbReference type="RuleBase" id="RU366025"/>
    </source>
</evidence>
<feature type="transmembrane region" description="Helical" evidence="2">
    <location>
        <begin position="23"/>
        <end position="44"/>
    </location>
</feature>
<dbReference type="PROSITE" id="PS00973">
    <property type="entry name" value="USP_2"/>
    <property type="match status" value="1"/>
</dbReference>
<keyword evidence="2" id="KW-1133">Transmembrane helix</keyword>
<dbReference type="InterPro" id="IPR001394">
    <property type="entry name" value="Peptidase_C19_UCH"/>
</dbReference>
<dbReference type="OrthoDB" id="2248014at2759"/>
<evidence type="ECO:0000313" key="5">
    <source>
        <dbReference type="Proteomes" id="UP000750334"/>
    </source>
</evidence>
<dbReference type="PROSITE" id="PS00972">
    <property type="entry name" value="USP_1"/>
    <property type="match status" value="1"/>
</dbReference>
<keyword evidence="5" id="KW-1185">Reference proteome</keyword>
<reference evidence="4 5" key="1">
    <citation type="submission" date="2020-11" db="EMBL/GenBank/DDBJ databases">
        <title>Kefir isolates.</title>
        <authorList>
            <person name="Marcisauskas S."/>
            <person name="Kim Y."/>
            <person name="Blasche S."/>
        </authorList>
    </citation>
    <scope>NUCLEOTIDE SEQUENCE [LARGE SCALE GENOMIC DNA]</scope>
    <source>
        <strain evidence="4 5">OG2</strain>
    </source>
</reference>
<dbReference type="GO" id="GO:0004843">
    <property type="term" value="F:cysteine-type deubiquitinase activity"/>
    <property type="evidence" value="ECO:0007669"/>
    <property type="project" value="UniProtKB-UniRule"/>
</dbReference>
<dbReference type="EC" id="3.4.19.12" evidence="1"/>